<evidence type="ECO:0000313" key="2">
    <source>
        <dbReference type="Proteomes" id="UP000245119"/>
    </source>
</evidence>
<reference evidence="1 2" key="1">
    <citation type="submission" date="2018-04" db="EMBL/GenBank/DDBJ databases">
        <title>The genome of golden apple snail Pomacea canaliculata provides insight into stress tolerance and invasive adaptation.</title>
        <authorList>
            <person name="Liu C."/>
            <person name="Liu B."/>
            <person name="Ren Y."/>
            <person name="Zhang Y."/>
            <person name="Wang H."/>
            <person name="Li S."/>
            <person name="Jiang F."/>
            <person name="Yin L."/>
            <person name="Zhang G."/>
            <person name="Qian W."/>
            <person name="Fan W."/>
        </authorList>
    </citation>
    <scope>NUCLEOTIDE SEQUENCE [LARGE SCALE GENOMIC DNA]</scope>
    <source>
        <strain evidence="1">SZHN2017</strain>
        <tissue evidence="1">Muscle</tissue>
    </source>
</reference>
<dbReference type="EMBL" id="PZQS01000001">
    <property type="protein sequence ID" value="PVD37520.1"/>
    <property type="molecule type" value="Genomic_DNA"/>
</dbReference>
<comment type="caution">
    <text evidence="1">The sequence shown here is derived from an EMBL/GenBank/DDBJ whole genome shotgun (WGS) entry which is preliminary data.</text>
</comment>
<dbReference type="AlphaFoldDB" id="A0A2T7PVU7"/>
<evidence type="ECO:0000313" key="1">
    <source>
        <dbReference type="EMBL" id="PVD37520.1"/>
    </source>
</evidence>
<accession>A0A2T7PVU7</accession>
<gene>
    <name evidence="1" type="ORF">C0Q70_00114</name>
</gene>
<dbReference type="Proteomes" id="UP000245119">
    <property type="component" value="Linkage Group LG1"/>
</dbReference>
<protein>
    <submittedName>
        <fullName evidence="1">Uncharacterized protein</fullName>
    </submittedName>
</protein>
<proteinExistence type="predicted"/>
<organism evidence="1 2">
    <name type="scientific">Pomacea canaliculata</name>
    <name type="common">Golden apple snail</name>
    <dbReference type="NCBI Taxonomy" id="400727"/>
    <lineage>
        <taxon>Eukaryota</taxon>
        <taxon>Metazoa</taxon>
        <taxon>Spiralia</taxon>
        <taxon>Lophotrochozoa</taxon>
        <taxon>Mollusca</taxon>
        <taxon>Gastropoda</taxon>
        <taxon>Caenogastropoda</taxon>
        <taxon>Architaenioglossa</taxon>
        <taxon>Ampullarioidea</taxon>
        <taxon>Ampullariidae</taxon>
        <taxon>Pomacea</taxon>
    </lineage>
</organism>
<keyword evidence="2" id="KW-1185">Reference proteome</keyword>
<sequence>MEILKSRGQTWHRNISRGGKQRFRHSELDSVLLPEKDTALLLKPLGTDVYRRWLLEVLVLWSSSSSSGPLGMSAACCVCIRQHKLHHTIPEASVCVTDVTKGEAGIKFAVQQDFAEAYEAAQVKRAEASDGLGTALEQASVQQESSLL</sequence>
<name>A0A2T7PVU7_POMCA</name>